<comment type="function">
    <text evidence="1">Golgi membrane protein involved in vesicular trafficking and spindle migration.</text>
</comment>
<feature type="transmembrane region" description="Helical" evidence="10">
    <location>
        <begin position="177"/>
        <end position="202"/>
    </location>
</feature>
<dbReference type="InterPro" id="IPR032816">
    <property type="entry name" value="VTT_dom"/>
</dbReference>
<dbReference type="AlphaFoldDB" id="A0AAD6TLG6"/>
<evidence type="ECO:0000256" key="5">
    <source>
        <dbReference type="ARBA" id="ARBA00020673"/>
    </source>
</evidence>
<evidence type="ECO:0000313" key="13">
    <source>
        <dbReference type="Proteomes" id="UP001218188"/>
    </source>
</evidence>
<organism evidence="12 13">
    <name type="scientific">Mycena alexandri</name>
    <dbReference type="NCBI Taxonomy" id="1745969"/>
    <lineage>
        <taxon>Eukaryota</taxon>
        <taxon>Fungi</taxon>
        <taxon>Dikarya</taxon>
        <taxon>Basidiomycota</taxon>
        <taxon>Agaricomycotina</taxon>
        <taxon>Agaricomycetes</taxon>
        <taxon>Agaricomycetidae</taxon>
        <taxon>Agaricales</taxon>
        <taxon>Marasmiineae</taxon>
        <taxon>Mycenaceae</taxon>
        <taxon>Mycena</taxon>
    </lineage>
</organism>
<feature type="transmembrane region" description="Helical" evidence="10">
    <location>
        <begin position="107"/>
        <end position="127"/>
    </location>
</feature>
<evidence type="ECO:0000256" key="6">
    <source>
        <dbReference type="ARBA" id="ARBA00022692"/>
    </source>
</evidence>
<evidence type="ECO:0000256" key="9">
    <source>
        <dbReference type="ARBA" id="ARBA00023136"/>
    </source>
</evidence>
<evidence type="ECO:0000256" key="1">
    <source>
        <dbReference type="ARBA" id="ARBA00002978"/>
    </source>
</evidence>
<evidence type="ECO:0000256" key="10">
    <source>
        <dbReference type="SAM" id="Phobius"/>
    </source>
</evidence>
<feature type="domain" description="VTT" evidence="11">
    <location>
        <begin position="166"/>
        <end position="282"/>
    </location>
</feature>
<dbReference type="GO" id="GO:0000139">
    <property type="term" value="C:Golgi membrane"/>
    <property type="evidence" value="ECO:0007669"/>
    <property type="project" value="UniProtKB-SubCell"/>
</dbReference>
<dbReference type="GO" id="GO:0016192">
    <property type="term" value="P:vesicle-mediated transport"/>
    <property type="evidence" value="ECO:0007669"/>
    <property type="project" value="TreeGrafter"/>
</dbReference>
<keyword evidence="8" id="KW-0333">Golgi apparatus</keyword>
<dbReference type="GO" id="GO:0000022">
    <property type="term" value="P:mitotic spindle elongation"/>
    <property type="evidence" value="ECO:0007669"/>
    <property type="project" value="TreeGrafter"/>
</dbReference>
<evidence type="ECO:0000259" key="11">
    <source>
        <dbReference type="Pfam" id="PF09335"/>
    </source>
</evidence>
<keyword evidence="7 10" id="KW-1133">Transmembrane helix</keyword>
<evidence type="ECO:0000256" key="2">
    <source>
        <dbReference type="ARBA" id="ARBA00004653"/>
    </source>
</evidence>
<reference evidence="12" key="1">
    <citation type="submission" date="2023-03" db="EMBL/GenBank/DDBJ databases">
        <title>Massive genome expansion in bonnet fungi (Mycena s.s.) driven by repeated elements and novel gene families across ecological guilds.</title>
        <authorList>
            <consortium name="Lawrence Berkeley National Laboratory"/>
            <person name="Harder C.B."/>
            <person name="Miyauchi S."/>
            <person name="Viragh M."/>
            <person name="Kuo A."/>
            <person name="Thoen E."/>
            <person name="Andreopoulos B."/>
            <person name="Lu D."/>
            <person name="Skrede I."/>
            <person name="Drula E."/>
            <person name="Henrissat B."/>
            <person name="Morin E."/>
            <person name="Kohler A."/>
            <person name="Barry K."/>
            <person name="LaButti K."/>
            <person name="Morin E."/>
            <person name="Salamov A."/>
            <person name="Lipzen A."/>
            <person name="Mereny Z."/>
            <person name="Hegedus B."/>
            <person name="Baldrian P."/>
            <person name="Stursova M."/>
            <person name="Weitz H."/>
            <person name="Taylor A."/>
            <person name="Grigoriev I.V."/>
            <person name="Nagy L.G."/>
            <person name="Martin F."/>
            <person name="Kauserud H."/>
        </authorList>
    </citation>
    <scope>NUCLEOTIDE SEQUENCE</scope>
    <source>
        <strain evidence="12">CBHHK200</strain>
    </source>
</reference>
<keyword evidence="13" id="KW-1185">Reference proteome</keyword>
<evidence type="ECO:0000256" key="4">
    <source>
        <dbReference type="ARBA" id="ARBA00013533"/>
    </source>
</evidence>
<dbReference type="EMBL" id="JARJCM010000001">
    <property type="protein sequence ID" value="KAJ7047531.1"/>
    <property type="molecule type" value="Genomic_DNA"/>
</dbReference>
<proteinExistence type="inferred from homology"/>
<dbReference type="PANTHER" id="PTHR47549:SF3">
    <property type="entry name" value="GOLGI APPARATUS MEMBRANE PROTEIN TVP38"/>
    <property type="match status" value="1"/>
</dbReference>
<dbReference type="InterPro" id="IPR051076">
    <property type="entry name" value="Golgi_membrane_TVP38/TMEM64"/>
</dbReference>
<accession>A0AAD6TLG6</accession>
<protein>
    <recommendedName>
        <fullName evidence="4">Golgi apparatus membrane protein TVP38</fullName>
    </recommendedName>
    <alternativeName>
        <fullName evidence="5">Golgi apparatus membrane protein tvp38</fullName>
    </alternativeName>
</protein>
<keyword evidence="9 10" id="KW-0472">Membrane</keyword>
<feature type="transmembrane region" description="Helical" evidence="10">
    <location>
        <begin position="147"/>
        <end position="165"/>
    </location>
</feature>
<gene>
    <name evidence="12" type="ORF">C8F04DRAFT_1022333</name>
</gene>
<dbReference type="Pfam" id="PF09335">
    <property type="entry name" value="VTT_dom"/>
    <property type="match status" value="1"/>
</dbReference>
<evidence type="ECO:0000256" key="3">
    <source>
        <dbReference type="ARBA" id="ARBA00008640"/>
    </source>
</evidence>
<evidence type="ECO:0000256" key="7">
    <source>
        <dbReference type="ARBA" id="ARBA00022989"/>
    </source>
</evidence>
<sequence>MDHHRRPHLLSLSAPARPVATDASIASPSRSPFRYVHFPDLSEKTATPLADIAFDRVVASSSARYPASPLRPAHPIAPSSPASHHHPRPAASYSRPRGLRIALLRPWAPLIMYALSSLVFVVAIAFFKTQVFSFLDDLSVWLRTDEQFGYAVLFVLIFLTTFPPIPMYSTLIILAGYTYGCLIGAIISYFAALSGALTVFILSRALLRDCISRWLESACTIKRVVRAVEKRPKLLFLVRLAPYPYNVMNCLLAASPTLTLRTYTLCTAASLFKVVIHTSLGASIHSFKDYNSASPDAPEEDEYGADTVARMWTIGGVALCIAIFVYLSVVARRAVDEELGDEAGDAEERADFLASADLESQSGSRPMVQLRP</sequence>
<dbReference type="Proteomes" id="UP001218188">
    <property type="component" value="Unassembled WGS sequence"/>
</dbReference>
<keyword evidence="6 10" id="KW-0812">Transmembrane</keyword>
<comment type="subcellular location">
    <subcellularLocation>
        <location evidence="2">Golgi apparatus membrane</location>
        <topology evidence="2">Multi-pass membrane protein</topology>
    </subcellularLocation>
</comment>
<evidence type="ECO:0000313" key="12">
    <source>
        <dbReference type="EMBL" id="KAJ7047531.1"/>
    </source>
</evidence>
<comment type="similarity">
    <text evidence="3">Belongs to the TVP38/TMEM64 family.</text>
</comment>
<name>A0AAD6TLG6_9AGAR</name>
<evidence type="ECO:0000256" key="8">
    <source>
        <dbReference type="ARBA" id="ARBA00023034"/>
    </source>
</evidence>
<dbReference type="PANTHER" id="PTHR47549">
    <property type="entry name" value="GOLGI APPARATUS MEMBRANE PROTEIN TVP38-RELATED"/>
    <property type="match status" value="1"/>
</dbReference>
<feature type="transmembrane region" description="Helical" evidence="10">
    <location>
        <begin position="311"/>
        <end position="329"/>
    </location>
</feature>
<comment type="caution">
    <text evidence="12">The sequence shown here is derived from an EMBL/GenBank/DDBJ whole genome shotgun (WGS) entry which is preliminary data.</text>
</comment>